<evidence type="ECO:0000256" key="7">
    <source>
        <dbReference type="PROSITE-ProRule" id="PRU00283"/>
    </source>
</evidence>
<dbReference type="OrthoDB" id="3176171at2759"/>
<dbReference type="GO" id="GO:0007018">
    <property type="term" value="P:microtubule-based movement"/>
    <property type="evidence" value="ECO:0007669"/>
    <property type="project" value="InterPro"/>
</dbReference>
<evidence type="ECO:0000256" key="5">
    <source>
        <dbReference type="ARBA" id="ARBA00023054"/>
    </source>
</evidence>
<evidence type="ECO:0000259" key="10">
    <source>
        <dbReference type="PROSITE" id="PS50067"/>
    </source>
</evidence>
<evidence type="ECO:0000256" key="2">
    <source>
        <dbReference type="ARBA" id="ARBA00022490"/>
    </source>
</evidence>
<dbReference type="GO" id="GO:0007052">
    <property type="term" value="P:mitotic spindle organization"/>
    <property type="evidence" value="ECO:0007669"/>
    <property type="project" value="TreeGrafter"/>
</dbReference>
<dbReference type="EnsemblMetazoa" id="XM_022795541">
    <property type="protein sequence ID" value="XP_022651276"/>
    <property type="gene ID" value="LOC111246251"/>
</dbReference>
<evidence type="ECO:0000256" key="1">
    <source>
        <dbReference type="ARBA" id="ARBA00004245"/>
    </source>
</evidence>
<dbReference type="GO" id="GO:0003777">
    <property type="term" value="F:microtubule motor activity"/>
    <property type="evidence" value="ECO:0007669"/>
    <property type="project" value="InterPro"/>
</dbReference>
<dbReference type="AlphaFoldDB" id="A0A7M7JF92"/>
<feature type="coiled-coil region" evidence="8">
    <location>
        <begin position="402"/>
        <end position="429"/>
    </location>
</feature>
<evidence type="ECO:0000256" key="4">
    <source>
        <dbReference type="ARBA" id="ARBA00022840"/>
    </source>
</evidence>
<dbReference type="InterPro" id="IPR027417">
    <property type="entry name" value="P-loop_NTPase"/>
</dbReference>
<comment type="similarity">
    <text evidence="7">Belongs to the TRAFAC class myosin-kinesin ATPase superfamily. Kinesin family.</text>
</comment>
<dbReference type="CDD" id="cd00106">
    <property type="entry name" value="KISc"/>
    <property type="match status" value="1"/>
</dbReference>
<dbReference type="SUPFAM" id="SSF52540">
    <property type="entry name" value="P-loop containing nucleoside triphosphate hydrolases"/>
    <property type="match status" value="1"/>
</dbReference>
<feature type="region of interest" description="Disordered" evidence="9">
    <location>
        <begin position="668"/>
        <end position="692"/>
    </location>
</feature>
<dbReference type="PROSITE" id="PS50067">
    <property type="entry name" value="KINESIN_MOTOR_2"/>
    <property type="match status" value="1"/>
</dbReference>
<keyword evidence="2" id="KW-0963">Cytoplasm</keyword>
<dbReference type="GO" id="GO:0008017">
    <property type="term" value="F:microtubule binding"/>
    <property type="evidence" value="ECO:0007669"/>
    <property type="project" value="InterPro"/>
</dbReference>
<comment type="subcellular location">
    <subcellularLocation>
        <location evidence="1">Cytoplasm</location>
        <location evidence="1">Cytoskeleton</location>
    </subcellularLocation>
</comment>
<feature type="region of interest" description="Disordered" evidence="9">
    <location>
        <begin position="439"/>
        <end position="470"/>
    </location>
</feature>
<keyword evidence="4 7" id="KW-0067">ATP-binding</keyword>
<feature type="compositionally biased region" description="Low complexity" evidence="9">
    <location>
        <begin position="672"/>
        <end position="684"/>
    </location>
</feature>
<evidence type="ECO:0000313" key="11">
    <source>
        <dbReference type="EnsemblMetazoa" id="XP_022651276"/>
    </source>
</evidence>
<dbReference type="PRINTS" id="PR00380">
    <property type="entry name" value="KINESINHEAVY"/>
</dbReference>
<evidence type="ECO:0000256" key="8">
    <source>
        <dbReference type="SAM" id="Coils"/>
    </source>
</evidence>
<feature type="compositionally biased region" description="Basic and acidic residues" evidence="9">
    <location>
        <begin position="453"/>
        <end position="470"/>
    </location>
</feature>
<keyword evidence="12" id="KW-1185">Reference proteome</keyword>
<keyword evidence="6" id="KW-0206">Cytoskeleton</keyword>
<evidence type="ECO:0000256" key="3">
    <source>
        <dbReference type="ARBA" id="ARBA00022741"/>
    </source>
</evidence>
<dbReference type="Gene3D" id="3.40.850.10">
    <property type="entry name" value="Kinesin motor domain"/>
    <property type="match status" value="1"/>
</dbReference>
<feature type="compositionally biased region" description="Acidic residues" evidence="9">
    <location>
        <begin position="1000"/>
        <end position="1010"/>
    </location>
</feature>
<feature type="compositionally biased region" description="Polar residues" evidence="9">
    <location>
        <begin position="956"/>
        <end position="984"/>
    </location>
</feature>
<dbReference type="InterPro" id="IPR001752">
    <property type="entry name" value="Kinesin_motor_dom"/>
</dbReference>
<dbReference type="RefSeq" id="XP_022651276.1">
    <property type="nucleotide sequence ID" value="XM_022795541.1"/>
</dbReference>
<accession>A0A7M7JF92</accession>
<dbReference type="KEGG" id="vde:111246251"/>
<feature type="compositionally biased region" description="Polar residues" evidence="9">
    <location>
        <begin position="439"/>
        <end position="450"/>
    </location>
</feature>
<evidence type="ECO:0000256" key="6">
    <source>
        <dbReference type="ARBA" id="ARBA00023212"/>
    </source>
</evidence>
<dbReference type="InParanoid" id="A0A7M7JF92"/>
<dbReference type="GO" id="GO:0051231">
    <property type="term" value="P:spindle elongation"/>
    <property type="evidence" value="ECO:0007669"/>
    <property type="project" value="TreeGrafter"/>
</dbReference>
<dbReference type="PANTHER" id="PTHR47969">
    <property type="entry name" value="CHROMOSOME-ASSOCIATED KINESIN KIF4A-RELATED"/>
    <property type="match status" value="1"/>
</dbReference>
<dbReference type="GO" id="GO:0005524">
    <property type="term" value="F:ATP binding"/>
    <property type="evidence" value="ECO:0007669"/>
    <property type="project" value="UniProtKB-UniRule"/>
</dbReference>
<protein>
    <recommendedName>
        <fullName evidence="10">Kinesin motor domain-containing protein</fullName>
    </recommendedName>
</protein>
<keyword evidence="5 8" id="KW-0175">Coiled coil</keyword>
<reference evidence="11" key="1">
    <citation type="submission" date="2021-01" db="UniProtKB">
        <authorList>
            <consortium name="EnsemblMetazoa"/>
        </authorList>
    </citation>
    <scope>IDENTIFICATION</scope>
</reference>
<dbReference type="PANTHER" id="PTHR47969:SF15">
    <property type="entry name" value="CHROMOSOME-ASSOCIATED KINESIN KIF4A-RELATED"/>
    <property type="match status" value="1"/>
</dbReference>
<evidence type="ECO:0000313" key="12">
    <source>
        <dbReference type="Proteomes" id="UP000594260"/>
    </source>
</evidence>
<proteinExistence type="inferred from homology"/>
<feature type="region of interest" description="Disordered" evidence="9">
    <location>
        <begin position="522"/>
        <end position="556"/>
    </location>
</feature>
<feature type="binding site" evidence="7">
    <location>
        <begin position="78"/>
        <end position="85"/>
    </location>
    <ligand>
        <name>ATP</name>
        <dbReference type="ChEBI" id="CHEBI:30616"/>
    </ligand>
</feature>
<evidence type="ECO:0000256" key="9">
    <source>
        <dbReference type="SAM" id="MobiDB-lite"/>
    </source>
</evidence>
<organism evidence="11 12">
    <name type="scientific">Varroa destructor</name>
    <name type="common">Honeybee mite</name>
    <dbReference type="NCBI Taxonomy" id="109461"/>
    <lineage>
        <taxon>Eukaryota</taxon>
        <taxon>Metazoa</taxon>
        <taxon>Ecdysozoa</taxon>
        <taxon>Arthropoda</taxon>
        <taxon>Chelicerata</taxon>
        <taxon>Arachnida</taxon>
        <taxon>Acari</taxon>
        <taxon>Parasitiformes</taxon>
        <taxon>Mesostigmata</taxon>
        <taxon>Gamasina</taxon>
        <taxon>Dermanyssoidea</taxon>
        <taxon>Varroidae</taxon>
        <taxon>Varroa</taxon>
    </lineage>
</organism>
<dbReference type="SMART" id="SM00129">
    <property type="entry name" value="KISc"/>
    <property type="match status" value="1"/>
</dbReference>
<dbReference type="Proteomes" id="UP000594260">
    <property type="component" value="Unplaced"/>
</dbReference>
<dbReference type="InterPro" id="IPR036961">
    <property type="entry name" value="Kinesin_motor_dom_sf"/>
</dbReference>
<dbReference type="InterPro" id="IPR027640">
    <property type="entry name" value="Kinesin-like_fam"/>
</dbReference>
<feature type="compositionally biased region" description="Basic and acidic residues" evidence="9">
    <location>
        <begin position="538"/>
        <end position="556"/>
    </location>
</feature>
<feature type="coiled-coil region" evidence="8">
    <location>
        <begin position="721"/>
        <end position="772"/>
    </location>
</feature>
<dbReference type="Pfam" id="PF00225">
    <property type="entry name" value="Kinesin"/>
    <property type="match status" value="1"/>
</dbReference>
<dbReference type="GO" id="GO:0005875">
    <property type="term" value="C:microtubule associated complex"/>
    <property type="evidence" value="ECO:0007669"/>
    <property type="project" value="TreeGrafter"/>
</dbReference>
<keyword evidence="3 7" id="KW-0547">Nucleotide-binding</keyword>
<name>A0A7M7JF92_VARDE</name>
<feature type="compositionally biased region" description="Low complexity" evidence="9">
    <location>
        <begin position="1019"/>
        <end position="1033"/>
    </location>
</feature>
<dbReference type="GeneID" id="111246251"/>
<sequence>MQRSNLQVMVRPRRLPEGAQRGSIKLDKYGNEIEMTNNMFQYDVVFEEEATQEEVYERLRTAVEKLVEGYCVGILAYGQTSSGKTYTVGTNGVEECYVKNPGIISRAASDIFRLAVPRDETTQINVKVTFMEIYNEQAFDLLHVDDKKKPVIKKVRDVPRKDRPGELVTDVEGLTTEEVASTQEVMNVLQRGSKNRRVAATTMNANSSRSHAVFTIFVEHLNDEGESTLASTPYLQLVDLAGSEVPEGDKLTMKEGVNINKSLSALGRVIIQLRDRSGHVSYRDSVLTRVLKPLLDGNSITTLIACISMESCNEAESKKTLHYAQQARKIEISAQKAQKAITREEFLKLKEENRRLKKLCASHNLDLGDLEMTIMELEEDKEKEPFANAARTEEMIQILLKYEMSTKTVEMLQEKCNQLQRLVATLSKETRTTSIAGEVSSPNRTFNLSGPEQIKENGNHTDNEAMEPEPRDELALVSALSVLDQDYNESASQLKYFIEMQKKSAQLEEKVLELERQLEASEAEKASTAKQMSGSKKSSAEFRELQSKLDSQTEKNRVLQEKLSQLRKDLKSSQVQNETIEKYKAKVESINRERVKLQRMLKEQGKKSQEEIKRQKREMIALQRQQQKAAAERSKLDMKQAAERKCQQRKLEQALAAKDRLEMLLKRKTENSKSAAKQQSVSSKSKMDSTNNNMSVYSKVKEMVDDEVNMAATRALSTFYVDDYTKQIQTFDSRLAEIEAQLETSDLTDNVRHELEDERIDLVEKRKNAQLVLDKNQEVQKSIESCGRLHERFNTSYDAQLTVKLLVSKCEKLAYQAAGYRDELATLKEQQQHTMQLLNDCEHEKQLIEEKYAAFIVETGRDEGDLEKIEQELKDKNAMIDELKNKLNTISHGMMIPRSPFTVAPLNPRRVPTNGRSVAVRRLDALRFDDYETSTLFSEDEKSFADNKETDPDWVANTSSERQRRANNCTMSHANTSGNSTTCITEPRIRKAVRSNSQEDNYEGDNENEEPPNKKKSEGASASGGCRCSGGKSCQKCKCTKAGSTCSSLCKCGAQCYNSPIQTDDVAQRIPAVISNMIESVENHKLY</sequence>
<feature type="region of interest" description="Disordered" evidence="9">
    <location>
        <begin position="939"/>
        <end position="1033"/>
    </location>
</feature>
<keyword evidence="7" id="KW-0505">Motor protein</keyword>
<feature type="compositionally biased region" description="Basic and acidic residues" evidence="9">
    <location>
        <begin position="939"/>
        <end position="951"/>
    </location>
</feature>
<feature type="domain" description="Kinesin motor" evidence="10">
    <location>
        <begin position="5"/>
        <end position="330"/>
    </location>
</feature>